<evidence type="ECO:0000256" key="1">
    <source>
        <dbReference type="ARBA" id="ARBA00004141"/>
    </source>
</evidence>
<dbReference type="AlphaFoldDB" id="A0A1Y2FTP8"/>
<dbReference type="OrthoDB" id="440553at2759"/>
<dbReference type="GO" id="GO:0022857">
    <property type="term" value="F:transmembrane transporter activity"/>
    <property type="evidence" value="ECO:0007669"/>
    <property type="project" value="InterPro"/>
</dbReference>
<dbReference type="InterPro" id="IPR036259">
    <property type="entry name" value="MFS_trans_sf"/>
</dbReference>
<dbReference type="CDD" id="cd17325">
    <property type="entry name" value="MFS_MdtG_SLC18_like"/>
    <property type="match status" value="1"/>
</dbReference>
<dbReference type="PRINTS" id="PR01035">
    <property type="entry name" value="TCRTETA"/>
</dbReference>
<protein>
    <submittedName>
        <fullName evidence="10">Major facilitator superfamily domain-containing protein</fullName>
    </submittedName>
</protein>
<comment type="subcellular location">
    <subcellularLocation>
        <location evidence="1">Membrane</location>
        <topology evidence="1">Multi-pass membrane protein</topology>
    </subcellularLocation>
</comment>
<dbReference type="SUPFAM" id="SSF103473">
    <property type="entry name" value="MFS general substrate transporter"/>
    <property type="match status" value="1"/>
</dbReference>
<feature type="transmembrane region" description="Helical" evidence="8">
    <location>
        <begin position="127"/>
        <end position="151"/>
    </location>
</feature>
<dbReference type="InterPro" id="IPR020846">
    <property type="entry name" value="MFS_dom"/>
</dbReference>
<evidence type="ECO:0000256" key="5">
    <source>
        <dbReference type="ARBA" id="ARBA00022989"/>
    </source>
</evidence>
<evidence type="ECO:0000259" key="9">
    <source>
        <dbReference type="PROSITE" id="PS50850"/>
    </source>
</evidence>
<dbReference type="STRING" id="106004.A0A1Y2FTP8"/>
<feature type="transmembrane region" description="Helical" evidence="8">
    <location>
        <begin position="419"/>
        <end position="439"/>
    </location>
</feature>
<evidence type="ECO:0000256" key="4">
    <source>
        <dbReference type="ARBA" id="ARBA00022692"/>
    </source>
</evidence>
<feature type="transmembrane region" description="Helical" evidence="8">
    <location>
        <begin position="330"/>
        <end position="351"/>
    </location>
</feature>
<feature type="transmembrane region" description="Helical" evidence="8">
    <location>
        <begin position="382"/>
        <end position="399"/>
    </location>
</feature>
<reference evidence="10 11" key="1">
    <citation type="submission" date="2016-07" db="EMBL/GenBank/DDBJ databases">
        <title>Pervasive Adenine N6-methylation of Active Genes in Fungi.</title>
        <authorList>
            <consortium name="DOE Joint Genome Institute"/>
            <person name="Mondo S.J."/>
            <person name="Dannebaum R.O."/>
            <person name="Kuo R.C."/>
            <person name="Labutti K."/>
            <person name="Haridas S."/>
            <person name="Kuo A."/>
            <person name="Salamov A."/>
            <person name="Ahrendt S.R."/>
            <person name="Lipzen A."/>
            <person name="Sullivan W."/>
            <person name="Andreopoulos W.B."/>
            <person name="Clum A."/>
            <person name="Lindquist E."/>
            <person name="Daum C."/>
            <person name="Ramamoorthy G.K."/>
            <person name="Gryganskyi A."/>
            <person name="Culley D."/>
            <person name="Magnuson J.K."/>
            <person name="James T.Y."/>
            <person name="O'Malley M.A."/>
            <person name="Stajich J.E."/>
            <person name="Spatafora J.W."/>
            <person name="Visel A."/>
            <person name="Grigoriev I.V."/>
        </authorList>
    </citation>
    <scope>NUCLEOTIDE SEQUENCE [LARGE SCALE GENOMIC DNA]</scope>
    <source>
        <strain evidence="10 11">62-1032</strain>
    </source>
</reference>
<name>A0A1Y2FTP8_9BASI</name>
<feature type="transmembrane region" description="Helical" evidence="8">
    <location>
        <begin position="78"/>
        <end position="97"/>
    </location>
</feature>
<dbReference type="PANTHER" id="PTHR23506:SF23">
    <property type="entry name" value="GH10249P"/>
    <property type="match status" value="1"/>
</dbReference>
<feature type="domain" description="Major facilitator superfamily (MFS) profile" evidence="9">
    <location>
        <begin position="36"/>
        <end position="478"/>
    </location>
</feature>
<feature type="transmembrane region" description="Helical" evidence="8">
    <location>
        <begin position="451"/>
        <end position="474"/>
    </location>
</feature>
<sequence length="496" mass="53510">MRFGKRAREAREDREVVGVRGRPPFLLGIRSSTPFIALTVGLGVMVDLAGYGLVVPVIPFRLEALGYDEVGAKTGWLVAAYAAGLIVSSPPIAYIGATMKNRRLPLIFFLLFMAGAIVLFMETASYTALVISRVLQGISGTGVWTLGLALVTDSVPEARVGIVMGYVMIGFSVGQLIGPPIGGVLYERLGYRAPFVFALCLVFADMVLRLLVVEKHVAVKWVEAGLVDIPNFEAPGYLSPAAKEKLAKAEGKTVEELSEPTGVQSQEQDPTTDKKEATTWTGFLTVCTSMRPVTLFLLTALNGITLGGLLDSAMTLYLENQYGMNSLGAGLTFMGLVVPTLFVSPIAGWACDRWGAKGIAVFGVALSIVAFPLLIIRGPLPLFIFFLVLLGISLSSFLTPVTHDLSVVVSETPGLPSTYAYGIFNMMYSIGSFVGPIIAGQVINAVEIRQGWMVMIIICTVLSVVLLPFCYIYIGGRVSWRWRKQAAEEGNEVEMR</sequence>
<feature type="transmembrane region" description="Helical" evidence="8">
    <location>
        <begin position="358"/>
        <end position="376"/>
    </location>
</feature>
<keyword evidence="5 8" id="KW-1133">Transmembrane helix</keyword>
<evidence type="ECO:0000256" key="6">
    <source>
        <dbReference type="ARBA" id="ARBA00023136"/>
    </source>
</evidence>
<evidence type="ECO:0000256" key="8">
    <source>
        <dbReference type="SAM" id="Phobius"/>
    </source>
</evidence>
<dbReference type="Pfam" id="PF07690">
    <property type="entry name" value="MFS_1"/>
    <property type="match status" value="2"/>
</dbReference>
<dbReference type="InterPro" id="IPR050930">
    <property type="entry name" value="MFS_Vesicular_Transporter"/>
</dbReference>
<evidence type="ECO:0000256" key="2">
    <source>
        <dbReference type="ARBA" id="ARBA00006829"/>
    </source>
</evidence>
<feature type="transmembrane region" description="Helical" evidence="8">
    <location>
        <begin position="295"/>
        <end position="318"/>
    </location>
</feature>
<dbReference type="Gene3D" id="1.20.1250.20">
    <property type="entry name" value="MFS general substrate transporter like domains"/>
    <property type="match status" value="2"/>
</dbReference>
<organism evidence="10 11">
    <name type="scientific">Leucosporidium creatinivorum</name>
    <dbReference type="NCBI Taxonomy" id="106004"/>
    <lineage>
        <taxon>Eukaryota</taxon>
        <taxon>Fungi</taxon>
        <taxon>Dikarya</taxon>
        <taxon>Basidiomycota</taxon>
        <taxon>Pucciniomycotina</taxon>
        <taxon>Microbotryomycetes</taxon>
        <taxon>Leucosporidiales</taxon>
        <taxon>Leucosporidium</taxon>
    </lineage>
</organism>
<evidence type="ECO:0000256" key="3">
    <source>
        <dbReference type="ARBA" id="ARBA00022448"/>
    </source>
</evidence>
<comment type="similarity">
    <text evidence="2">Belongs to the major facilitator superfamily. Vesicular transporter family.</text>
</comment>
<keyword evidence="11" id="KW-1185">Reference proteome</keyword>
<accession>A0A1Y2FTP8</accession>
<dbReference type="PROSITE" id="PS50850">
    <property type="entry name" value="MFS"/>
    <property type="match status" value="1"/>
</dbReference>
<evidence type="ECO:0000256" key="7">
    <source>
        <dbReference type="SAM" id="MobiDB-lite"/>
    </source>
</evidence>
<feature type="transmembrane region" description="Helical" evidence="8">
    <location>
        <begin position="189"/>
        <end position="212"/>
    </location>
</feature>
<dbReference type="Proteomes" id="UP000193467">
    <property type="component" value="Unassembled WGS sequence"/>
</dbReference>
<dbReference type="EMBL" id="MCGR01000013">
    <property type="protein sequence ID" value="ORY87390.1"/>
    <property type="molecule type" value="Genomic_DNA"/>
</dbReference>
<evidence type="ECO:0000313" key="10">
    <source>
        <dbReference type="EMBL" id="ORY87390.1"/>
    </source>
</evidence>
<dbReference type="GO" id="GO:0016020">
    <property type="term" value="C:membrane"/>
    <property type="evidence" value="ECO:0007669"/>
    <property type="project" value="UniProtKB-SubCell"/>
</dbReference>
<dbReference type="InterPro" id="IPR011701">
    <property type="entry name" value="MFS"/>
</dbReference>
<keyword evidence="4 8" id="KW-0812">Transmembrane</keyword>
<dbReference type="InterPro" id="IPR001958">
    <property type="entry name" value="Tet-R_TetA/multi-R_MdtG-like"/>
</dbReference>
<evidence type="ECO:0000313" key="11">
    <source>
        <dbReference type="Proteomes" id="UP000193467"/>
    </source>
</evidence>
<feature type="region of interest" description="Disordered" evidence="7">
    <location>
        <begin position="254"/>
        <end position="274"/>
    </location>
</feature>
<feature type="transmembrane region" description="Helical" evidence="8">
    <location>
        <begin position="104"/>
        <end position="121"/>
    </location>
</feature>
<keyword evidence="3" id="KW-0813">Transport</keyword>
<proteinExistence type="inferred from homology"/>
<comment type="caution">
    <text evidence="10">The sequence shown here is derived from an EMBL/GenBank/DDBJ whole genome shotgun (WGS) entry which is preliminary data.</text>
</comment>
<dbReference type="InParanoid" id="A0A1Y2FTP8"/>
<feature type="transmembrane region" description="Helical" evidence="8">
    <location>
        <begin position="35"/>
        <end position="58"/>
    </location>
</feature>
<keyword evidence="6 8" id="KW-0472">Membrane</keyword>
<gene>
    <name evidence="10" type="ORF">BCR35DRAFT_302127</name>
</gene>
<dbReference type="PANTHER" id="PTHR23506">
    <property type="entry name" value="GH10249P"/>
    <property type="match status" value="1"/>
</dbReference>
<dbReference type="FunCoup" id="A0A1Y2FTP8">
    <property type="interactions" value="1"/>
</dbReference>
<feature type="transmembrane region" description="Helical" evidence="8">
    <location>
        <begin position="158"/>
        <end position="177"/>
    </location>
</feature>